<dbReference type="EMBL" id="DF820455">
    <property type="protein sequence ID" value="GAK49681.1"/>
    <property type="molecule type" value="Genomic_DNA"/>
</dbReference>
<accession>A0A0S6VWB6</accession>
<evidence type="ECO:0000259" key="7">
    <source>
        <dbReference type="Pfam" id="PF00892"/>
    </source>
</evidence>
<evidence type="ECO:0000313" key="9">
    <source>
        <dbReference type="Proteomes" id="UP000030700"/>
    </source>
</evidence>
<evidence type="ECO:0000256" key="5">
    <source>
        <dbReference type="ARBA" id="ARBA00023136"/>
    </source>
</evidence>
<keyword evidence="4 6" id="KW-1133">Transmembrane helix</keyword>
<dbReference type="GO" id="GO:0016020">
    <property type="term" value="C:membrane"/>
    <property type="evidence" value="ECO:0007669"/>
    <property type="project" value="UniProtKB-SubCell"/>
</dbReference>
<evidence type="ECO:0000256" key="1">
    <source>
        <dbReference type="ARBA" id="ARBA00004141"/>
    </source>
</evidence>
<feature type="transmembrane region" description="Helical" evidence="6">
    <location>
        <begin position="239"/>
        <end position="258"/>
    </location>
</feature>
<feature type="transmembrane region" description="Helical" evidence="6">
    <location>
        <begin position="119"/>
        <end position="137"/>
    </location>
</feature>
<feature type="transmembrane region" description="Helical" evidence="6">
    <location>
        <begin position="63"/>
        <end position="83"/>
    </location>
</feature>
<keyword evidence="9" id="KW-1185">Reference proteome</keyword>
<keyword evidence="5 6" id="KW-0472">Membrane</keyword>
<feature type="transmembrane region" description="Helical" evidence="6">
    <location>
        <begin position="143"/>
        <end position="164"/>
    </location>
</feature>
<feature type="transmembrane region" description="Helical" evidence="6">
    <location>
        <begin position="5"/>
        <end position="24"/>
    </location>
</feature>
<feature type="transmembrane region" description="Helical" evidence="6">
    <location>
        <begin position="30"/>
        <end position="51"/>
    </location>
</feature>
<feature type="domain" description="EamA" evidence="7">
    <location>
        <begin position="147"/>
        <end position="280"/>
    </location>
</feature>
<dbReference type="STRING" id="1499966.U14_00904"/>
<gene>
    <name evidence="8" type="ORF">U14_00904</name>
</gene>
<dbReference type="PANTHER" id="PTHR32322">
    <property type="entry name" value="INNER MEMBRANE TRANSPORTER"/>
    <property type="match status" value="1"/>
</dbReference>
<feature type="transmembrane region" description="Helical" evidence="6">
    <location>
        <begin position="176"/>
        <end position="197"/>
    </location>
</feature>
<evidence type="ECO:0000256" key="3">
    <source>
        <dbReference type="ARBA" id="ARBA00022692"/>
    </source>
</evidence>
<dbReference type="SUPFAM" id="SSF103481">
    <property type="entry name" value="Multidrug resistance efflux transporter EmrE"/>
    <property type="match status" value="2"/>
</dbReference>
<reference evidence="8 9" key="1">
    <citation type="journal article" date="2015" name="PeerJ">
        <title>First genomic representation of candidate bacterial phylum KSB3 points to enhanced environmental sensing as a trigger of wastewater bulking.</title>
        <authorList>
            <person name="Sekiguchi Y."/>
            <person name="Ohashi A."/>
            <person name="Parks D.H."/>
            <person name="Yamauchi T."/>
            <person name="Tyson G.W."/>
            <person name="Hugenholtz P."/>
        </authorList>
    </citation>
    <scope>NUCLEOTIDE SEQUENCE [LARGE SCALE GENOMIC DNA]</scope>
</reference>
<proteinExistence type="inferred from homology"/>
<sequence length="290" mass="32028">MVIKFLILLFGELACSSAVIFIKASHEHPILLAAYRLFVAAIALTPAYISAMRAQPEYRILRGLRQAFLPGALLALHFISWIIGARMTPSANASLIVNLVPVVMPVFLIVMFRESLTRAELVGTIVAMSGTAMLFVTDFNLSRAYFLGDAVCFLSMLFFGFYLILARKNRQNGSIWLYVVPVYAIAGVICFVIALAFVSPIKPYTLGDIAIIAALGLIPTVVGHSILNYSMLHVRSQVVSIMSLTQFIFAGISGYFFFREIPDRMFYVVSLLVCAGSLISFDLFANRAKR</sequence>
<name>A0A0S6VWB6_9BACT</name>
<dbReference type="InterPro" id="IPR000620">
    <property type="entry name" value="EamA_dom"/>
</dbReference>
<dbReference type="AlphaFoldDB" id="A0A0S6VWB6"/>
<dbReference type="Pfam" id="PF00892">
    <property type="entry name" value="EamA"/>
    <property type="match status" value="2"/>
</dbReference>
<dbReference type="PANTHER" id="PTHR32322:SF2">
    <property type="entry name" value="EAMA DOMAIN-CONTAINING PROTEIN"/>
    <property type="match status" value="1"/>
</dbReference>
<organism evidence="8 9">
    <name type="scientific">Candidatus Moduliflexus flocculans</name>
    <dbReference type="NCBI Taxonomy" id="1499966"/>
    <lineage>
        <taxon>Bacteria</taxon>
        <taxon>Candidatus Moduliflexota</taxon>
        <taxon>Candidatus Moduliflexia</taxon>
        <taxon>Candidatus Moduliflexales</taxon>
        <taxon>Candidatus Moduliflexaceae</taxon>
    </lineage>
</organism>
<protein>
    <recommendedName>
        <fullName evidence="7">EamA domain-containing protein</fullName>
    </recommendedName>
</protein>
<evidence type="ECO:0000256" key="6">
    <source>
        <dbReference type="SAM" id="Phobius"/>
    </source>
</evidence>
<dbReference type="HOGENOM" id="CLU_033863_0_2_0"/>
<dbReference type="Proteomes" id="UP000030700">
    <property type="component" value="Unassembled WGS sequence"/>
</dbReference>
<comment type="similarity">
    <text evidence="2">Belongs to the EamA transporter family.</text>
</comment>
<evidence type="ECO:0000256" key="2">
    <source>
        <dbReference type="ARBA" id="ARBA00007362"/>
    </source>
</evidence>
<dbReference type="InterPro" id="IPR050638">
    <property type="entry name" value="AA-Vitamin_Transporters"/>
</dbReference>
<keyword evidence="3 6" id="KW-0812">Transmembrane</keyword>
<feature type="domain" description="EamA" evidence="7">
    <location>
        <begin position="7"/>
        <end position="135"/>
    </location>
</feature>
<evidence type="ECO:0000313" key="8">
    <source>
        <dbReference type="EMBL" id="GAK49681.1"/>
    </source>
</evidence>
<feature type="transmembrane region" description="Helical" evidence="6">
    <location>
        <begin position="95"/>
        <end position="112"/>
    </location>
</feature>
<evidence type="ECO:0000256" key="4">
    <source>
        <dbReference type="ARBA" id="ARBA00022989"/>
    </source>
</evidence>
<feature type="transmembrane region" description="Helical" evidence="6">
    <location>
        <begin position="264"/>
        <end position="285"/>
    </location>
</feature>
<feature type="transmembrane region" description="Helical" evidence="6">
    <location>
        <begin position="209"/>
        <end position="227"/>
    </location>
</feature>
<dbReference type="InterPro" id="IPR037185">
    <property type="entry name" value="EmrE-like"/>
</dbReference>
<comment type="subcellular location">
    <subcellularLocation>
        <location evidence="1">Membrane</location>
        <topology evidence="1">Multi-pass membrane protein</topology>
    </subcellularLocation>
</comment>